<name>A0A804N2T2_MAIZE</name>
<sequence>MVVCCGAPTSFPQPPASDPSPPLSPFPAAPQLRLWSARQTAVVLSPRLAAQNFRYPWPTSKLPGRRSSLKLPCTTPLSLSGLHPSSPPAPWFSSPAPCLFPNLAGAPPSASTDDCPKFHGAQLAPKLLSAEQFARPLAFFLAHGRAPISLLSSPRRTAQCLLGPPQRRAPGSPVCDPPRPWPRAHLTPLVCAPLARPSPARPVELPSRRAADSSARCPASSTAASQLPLSSPFPSSSPWPPLPVFSSPRPVEFTPARSRGFSCGAFLLPGLRRARQQVIHVEAAAAIPCVVLARSSLTSSICAVLVRLSVPPTSIS</sequence>
<dbReference type="InParanoid" id="A0A804N2T2"/>
<reference evidence="3" key="1">
    <citation type="submission" date="2015-12" db="EMBL/GenBank/DDBJ databases">
        <title>Update maize B73 reference genome by single molecule sequencing technologies.</title>
        <authorList>
            <consortium name="Maize Genome Sequencing Project"/>
            <person name="Ware D."/>
        </authorList>
    </citation>
    <scope>NUCLEOTIDE SEQUENCE [LARGE SCALE GENOMIC DNA]</scope>
    <source>
        <strain evidence="3">cv. B73</strain>
    </source>
</reference>
<evidence type="ECO:0000313" key="3">
    <source>
        <dbReference type="Proteomes" id="UP000007305"/>
    </source>
</evidence>
<evidence type="ECO:0000313" key="2">
    <source>
        <dbReference type="EnsemblPlants" id="Zm00001eb130440_P001"/>
    </source>
</evidence>
<reference evidence="2" key="2">
    <citation type="submission" date="2019-07" db="EMBL/GenBank/DDBJ databases">
        <authorList>
            <person name="Seetharam A."/>
            <person name="Woodhouse M."/>
            <person name="Cannon E."/>
        </authorList>
    </citation>
    <scope>NUCLEOTIDE SEQUENCE [LARGE SCALE GENOMIC DNA]</scope>
    <source>
        <strain evidence="2">cv. B73</strain>
    </source>
</reference>
<feature type="compositionally biased region" description="Pro residues" evidence="1">
    <location>
        <begin position="11"/>
        <end position="25"/>
    </location>
</feature>
<protein>
    <submittedName>
        <fullName evidence="2">Uncharacterized protein</fullName>
    </submittedName>
</protein>
<dbReference type="Gramene" id="Zm00001eb130440_T001">
    <property type="protein sequence ID" value="Zm00001eb130440_P001"/>
    <property type="gene ID" value="Zm00001eb130440"/>
</dbReference>
<feature type="region of interest" description="Disordered" evidence="1">
    <location>
        <begin position="1"/>
        <end position="25"/>
    </location>
</feature>
<accession>A0A804N2T2</accession>
<reference evidence="2" key="3">
    <citation type="submission" date="2021-05" db="UniProtKB">
        <authorList>
            <consortium name="EnsemblPlants"/>
        </authorList>
    </citation>
    <scope>IDENTIFICATION</scope>
    <source>
        <strain evidence="2">cv. B73</strain>
    </source>
</reference>
<keyword evidence="3" id="KW-1185">Reference proteome</keyword>
<organism evidence="2 3">
    <name type="scientific">Zea mays</name>
    <name type="common">Maize</name>
    <dbReference type="NCBI Taxonomy" id="4577"/>
    <lineage>
        <taxon>Eukaryota</taxon>
        <taxon>Viridiplantae</taxon>
        <taxon>Streptophyta</taxon>
        <taxon>Embryophyta</taxon>
        <taxon>Tracheophyta</taxon>
        <taxon>Spermatophyta</taxon>
        <taxon>Magnoliopsida</taxon>
        <taxon>Liliopsida</taxon>
        <taxon>Poales</taxon>
        <taxon>Poaceae</taxon>
        <taxon>PACMAD clade</taxon>
        <taxon>Panicoideae</taxon>
        <taxon>Andropogonodae</taxon>
        <taxon>Andropogoneae</taxon>
        <taxon>Tripsacinae</taxon>
        <taxon>Zea</taxon>
    </lineage>
</organism>
<proteinExistence type="predicted"/>
<evidence type="ECO:0000256" key="1">
    <source>
        <dbReference type="SAM" id="MobiDB-lite"/>
    </source>
</evidence>
<dbReference type="EnsemblPlants" id="Zm00001eb130440_T001">
    <property type="protein sequence ID" value="Zm00001eb130440_P001"/>
    <property type="gene ID" value="Zm00001eb130440"/>
</dbReference>
<dbReference type="Proteomes" id="UP000007305">
    <property type="component" value="Chromosome 3"/>
</dbReference>
<dbReference type="AlphaFoldDB" id="A0A804N2T2"/>